<proteinExistence type="predicted"/>
<comment type="caution">
    <text evidence="1">The sequence shown here is derived from an EMBL/GenBank/DDBJ whole genome shotgun (WGS) entry which is preliminary data.</text>
</comment>
<accession>A0A429YV65</accession>
<evidence type="ECO:0000313" key="2">
    <source>
        <dbReference type="Proteomes" id="UP000278398"/>
    </source>
</evidence>
<dbReference type="RefSeq" id="WP_126700896.1">
    <property type="nucleotide sequence ID" value="NZ_RWKW01000056.1"/>
</dbReference>
<dbReference type="AlphaFoldDB" id="A0A429YV65"/>
<gene>
    <name evidence="1" type="ORF">EJC49_15760</name>
</gene>
<sequence length="166" mass="17761">MSKDEVRKAIESDFGLSGEAVGEGENVAERTGLLTIRADDVLRDGGPAQVSYVFGYESKQLIQVGILWDIESSSEAKLLANAEVLASYFRTAGYAPETVRSGLALDNGLLIFRGEDAAGRATVLLLQGTFTDAGDQRRSLAPTALALLYAVDADNPDVFRIQSGQF</sequence>
<dbReference type="OrthoDB" id="7856223at2"/>
<reference evidence="1 2" key="1">
    <citation type="submission" date="2018-12" db="EMBL/GenBank/DDBJ databases">
        <title>Mesorhizobium carbonis sp. nov., isolated from coal mine water.</title>
        <authorList>
            <person name="Xin W."/>
            <person name="Xu Z."/>
            <person name="Xiang F."/>
            <person name="Zhang J."/>
            <person name="Xi L."/>
            <person name="Liu J."/>
        </authorList>
    </citation>
    <scope>NUCLEOTIDE SEQUENCE [LARGE SCALE GENOMIC DNA]</scope>
    <source>
        <strain evidence="1 2">B2.3</strain>
    </source>
</reference>
<keyword evidence="2" id="KW-1185">Reference proteome</keyword>
<evidence type="ECO:0000313" key="1">
    <source>
        <dbReference type="EMBL" id="RST85340.1"/>
    </source>
</evidence>
<dbReference type="EMBL" id="RWKW01000056">
    <property type="protein sequence ID" value="RST85340.1"/>
    <property type="molecule type" value="Genomic_DNA"/>
</dbReference>
<name>A0A429YV65_9HYPH</name>
<organism evidence="1 2">
    <name type="scientific">Aquibium carbonis</name>
    <dbReference type="NCBI Taxonomy" id="2495581"/>
    <lineage>
        <taxon>Bacteria</taxon>
        <taxon>Pseudomonadati</taxon>
        <taxon>Pseudomonadota</taxon>
        <taxon>Alphaproteobacteria</taxon>
        <taxon>Hyphomicrobiales</taxon>
        <taxon>Phyllobacteriaceae</taxon>
        <taxon>Aquibium</taxon>
    </lineage>
</organism>
<dbReference type="Proteomes" id="UP000278398">
    <property type="component" value="Unassembled WGS sequence"/>
</dbReference>
<protein>
    <submittedName>
        <fullName evidence="1">Uncharacterized protein</fullName>
    </submittedName>
</protein>